<accession>A0ACB5UMW1</accession>
<organism evidence="1 2">
    <name type="scientific">Vallitalea maricola</name>
    <dbReference type="NCBI Taxonomy" id="3074433"/>
    <lineage>
        <taxon>Bacteria</taxon>
        <taxon>Bacillati</taxon>
        <taxon>Bacillota</taxon>
        <taxon>Clostridia</taxon>
        <taxon>Lachnospirales</taxon>
        <taxon>Vallitaleaceae</taxon>
        <taxon>Vallitalea</taxon>
    </lineage>
</organism>
<proteinExistence type="predicted"/>
<dbReference type="EMBL" id="BTPU01000067">
    <property type="protein sequence ID" value="GMQ64317.1"/>
    <property type="molecule type" value="Genomic_DNA"/>
</dbReference>
<keyword evidence="2" id="KW-1185">Reference proteome</keyword>
<comment type="caution">
    <text evidence="1">The sequence shown here is derived from an EMBL/GenBank/DDBJ whole genome shotgun (WGS) entry which is preliminary data.</text>
</comment>
<name>A0ACB5UMW1_9FIRM</name>
<evidence type="ECO:0000313" key="1">
    <source>
        <dbReference type="EMBL" id="GMQ64317.1"/>
    </source>
</evidence>
<gene>
    <name evidence="1" type="ORF">AN2V17_35540</name>
</gene>
<evidence type="ECO:0000313" key="2">
    <source>
        <dbReference type="Proteomes" id="UP001374599"/>
    </source>
</evidence>
<dbReference type="Proteomes" id="UP001374599">
    <property type="component" value="Unassembled WGS sequence"/>
</dbReference>
<reference evidence="1" key="1">
    <citation type="submission" date="2023-09" db="EMBL/GenBank/DDBJ databases">
        <title>Vallitalea sediminicola and Vallitalea maricola sp. nov., anaerobic bacteria isolated from marine sediment.</title>
        <authorList>
            <person name="Hirano S."/>
            <person name="Maeda A."/>
            <person name="Terahara T."/>
            <person name="Mori K."/>
            <person name="Hamada M."/>
            <person name="Matsumoto R."/>
            <person name="Kobayashi T."/>
        </authorList>
    </citation>
    <scope>NUCLEOTIDE SEQUENCE</scope>
    <source>
        <strain evidence="1">AN17-2</strain>
    </source>
</reference>
<sequence>MIKVLIGSPIRQKPKILKEFLASLKGLNRKNILLDFYFVDDNDLKESSKLLNEFKENISKTNDNCEVIIDGGVHYGNYQCTSINHQWNNELIKKVAAYKNGMLNYCNKHNYDYLFLIDSDLYLHTETLKQLISTGKDIISEIFWTKWTPDSKALPQVWMYDQYAFTKQKDIANNEAQEILEKLKVPGVYKVGGLGACTLISKKAIAAGVNYNELYNISFWGEDRHFSIKAVALGFDLYVDTNYPAYHIYRESELEGLVHYKENFREKIDRVLLSQKTEVINIAKNFIKDYLSCDYRIATGFEGFKYLSPRNISKNTKLHNEILDYLKNNKVRCSAEPNSVTIEDINNDTANINVHFVIKTKNADSIRKYSCKIILRMYQQIWLVDSLFFYNDKGTSLLGDTIKDVLESKCRVSKVTNNKITLAMLVRNEAGKFLENVLSHASQYIDYAVILDDASDDNTVDICKGILSNIPLQISLNKTSMFHNEISVRTKLWNMATSTNPDWILCLDADEIFENKIVSVIQDLINQDAFDYYNFRLYDLWNNDYYREDAYWHAHHYFRTFLVRYQSNFNYEWINTPQHCGRFPSNLYRLKGCQCSIRLKHYGWSTEALRQEKYKRYLKLDPEGKYGNIQQYRTILDPYPTLIKWNE</sequence>
<protein>
    <submittedName>
        <fullName evidence="1">Uncharacterized protein</fullName>
    </submittedName>
</protein>